<dbReference type="OrthoDB" id="7679971at2759"/>
<keyword evidence="1" id="KW-1185">Reference proteome</keyword>
<name>A0A6I9WIV7_9HYME</name>
<protein>
    <submittedName>
        <fullName evidence="2">Uncharacterized protein LOC105430885</fullName>
    </submittedName>
</protein>
<accession>A0A6I9WIV7</accession>
<proteinExistence type="predicted"/>
<dbReference type="GeneID" id="105430885"/>
<evidence type="ECO:0000313" key="1">
    <source>
        <dbReference type="Proteomes" id="UP000504615"/>
    </source>
</evidence>
<dbReference type="RefSeq" id="XP_011642953.1">
    <property type="nucleotide sequence ID" value="XM_011644651.1"/>
</dbReference>
<dbReference type="Proteomes" id="UP000504615">
    <property type="component" value="Unplaced"/>
</dbReference>
<dbReference type="AlphaFoldDB" id="A0A6I9WIV7"/>
<evidence type="ECO:0000313" key="2">
    <source>
        <dbReference type="RefSeq" id="XP_011642953.1"/>
    </source>
</evidence>
<sequence>MKFLKYYLLCLFAMRMESKPQLTKLFPAEGLTAYYKQLGNTTKSLDKFWEKLRITYNFVFHPDNTNNIEKILSKNITETNLPTLKVIWADMLKADNYTNFYNYSNLKYPTNSFLNYLKSLSTLKNQDSKINLTNLEKNSSVEIETTIKRNENNTNSEEKNSNKTKTLADDDWFNIIQSLRQLELQNKELDKKNNMKIMTPKMLLQFPTMVGHHLVEWFESIFNHTYNIYTKLSGISCDNVKH</sequence>
<dbReference type="KEGG" id="pbar:105430885"/>
<gene>
    <name evidence="2" type="primary">LOC105430885</name>
</gene>
<organism evidence="1 2">
    <name type="scientific">Pogonomyrmex barbatus</name>
    <name type="common">red harvester ant</name>
    <dbReference type="NCBI Taxonomy" id="144034"/>
    <lineage>
        <taxon>Eukaryota</taxon>
        <taxon>Metazoa</taxon>
        <taxon>Ecdysozoa</taxon>
        <taxon>Arthropoda</taxon>
        <taxon>Hexapoda</taxon>
        <taxon>Insecta</taxon>
        <taxon>Pterygota</taxon>
        <taxon>Neoptera</taxon>
        <taxon>Endopterygota</taxon>
        <taxon>Hymenoptera</taxon>
        <taxon>Apocrita</taxon>
        <taxon>Aculeata</taxon>
        <taxon>Formicoidea</taxon>
        <taxon>Formicidae</taxon>
        <taxon>Myrmicinae</taxon>
        <taxon>Pogonomyrmex</taxon>
    </lineage>
</organism>
<reference evidence="2" key="1">
    <citation type="submission" date="2025-08" db="UniProtKB">
        <authorList>
            <consortium name="RefSeq"/>
        </authorList>
    </citation>
    <scope>IDENTIFICATION</scope>
</reference>